<dbReference type="SUPFAM" id="SSF53448">
    <property type="entry name" value="Nucleotide-diphospho-sugar transferases"/>
    <property type="match status" value="1"/>
</dbReference>
<comment type="subcellular location">
    <subcellularLocation>
        <location evidence="1">Endomembrane system</location>
        <topology evidence="1">Multi-pass membrane protein</topology>
    </subcellularLocation>
</comment>
<feature type="binding site" evidence="8">
    <location>
        <position position="138"/>
    </location>
    <ligand>
        <name>UDP-alpha-D-glucose</name>
        <dbReference type="ChEBI" id="CHEBI:58885"/>
    </ligand>
</feature>
<protein>
    <submittedName>
        <fullName evidence="11">Uncharacterized protein</fullName>
    </submittedName>
</protein>
<dbReference type="GO" id="GO:0071555">
    <property type="term" value="P:cell wall organization"/>
    <property type="evidence" value="ECO:0007669"/>
    <property type="project" value="UniProtKB-KW"/>
</dbReference>
<dbReference type="InterPro" id="IPR005150">
    <property type="entry name" value="Cellulose_synth"/>
</dbReference>
<evidence type="ECO:0000256" key="10">
    <source>
        <dbReference type="SAM" id="Phobius"/>
    </source>
</evidence>
<evidence type="ECO:0000256" key="5">
    <source>
        <dbReference type="ARBA" id="ARBA00022989"/>
    </source>
</evidence>
<dbReference type="Pfam" id="PF03552">
    <property type="entry name" value="Cellulose_synt"/>
    <property type="match status" value="1"/>
</dbReference>
<evidence type="ECO:0000256" key="9">
    <source>
        <dbReference type="PIRSR" id="PIRSR605150-3"/>
    </source>
</evidence>
<keyword evidence="7" id="KW-0961">Cell wall biogenesis/degradation</keyword>
<evidence type="ECO:0000313" key="12">
    <source>
        <dbReference type="Proteomes" id="UP001642360"/>
    </source>
</evidence>
<dbReference type="EMBL" id="CAUOFW020001970">
    <property type="protein sequence ID" value="CAK9150034.1"/>
    <property type="molecule type" value="Genomic_DNA"/>
</dbReference>
<organism evidence="11 12">
    <name type="scientific">Ilex paraguariensis</name>
    <name type="common">yerba mate</name>
    <dbReference type="NCBI Taxonomy" id="185542"/>
    <lineage>
        <taxon>Eukaryota</taxon>
        <taxon>Viridiplantae</taxon>
        <taxon>Streptophyta</taxon>
        <taxon>Embryophyta</taxon>
        <taxon>Tracheophyta</taxon>
        <taxon>Spermatophyta</taxon>
        <taxon>Magnoliopsida</taxon>
        <taxon>eudicotyledons</taxon>
        <taxon>Gunneridae</taxon>
        <taxon>Pentapetalae</taxon>
        <taxon>asterids</taxon>
        <taxon>campanulids</taxon>
        <taxon>Aquifoliales</taxon>
        <taxon>Aquifoliaceae</taxon>
        <taxon>Ilex</taxon>
    </lineage>
</organism>
<keyword evidence="5 10" id="KW-1133">Transmembrane helix</keyword>
<evidence type="ECO:0000256" key="7">
    <source>
        <dbReference type="ARBA" id="ARBA00023316"/>
    </source>
</evidence>
<keyword evidence="4 10" id="KW-0812">Transmembrane</keyword>
<keyword evidence="3" id="KW-0808">Transferase</keyword>
<feature type="transmembrane region" description="Helical" evidence="10">
    <location>
        <begin position="20"/>
        <end position="37"/>
    </location>
</feature>
<reference evidence="11 12" key="1">
    <citation type="submission" date="2024-02" db="EMBL/GenBank/DDBJ databases">
        <authorList>
            <person name="Vignale AGUSTIN F."/>
            <person name="Sosa J E."/>
            <person name="Modenutti C."/>
        </authorList>
    </citation>
    <scope>NUCLEOTIDE SEQUENCE [LARGE SCALE GENOMIC DNA]</scope>
</reference>
<dbReference type="AlphaFoldDB" id="A0ABC8RYM8"/>
<dbReference type="GO" id="GO:0012505">
    <property type="term" value="C:endomembrane system"/>
    <property type="evidence" value="ECO:0007669"/>
    <property type="project" value="UniProtKB-SubCell"/>
</dbReference>
<evidence type="ECO:0000256" key="4">
    <source>
        <dbReference type="ARBA" id="ARBA00022692"/>
    </source>
</evidence>
<feature type="binding site" evidence="8">
    <location>
        <position position="109"/>
    </location>
    <ligand>
        <name>UDP-alpha-D-glucose</name>
        <dbReference type="ChEBI" id="CHEBI:58885"/>
    </ligand>
</feature>
<evidence type="ECO:0000256" key="8">
    <source>
        <dbReference type="PIRSR" id="PIRSR605150-2"/>
    </source>
</evidence>
<evidence type="ECO:0000256" key="6">
    <source>
        <dbReference type="ARBA" id="ARBA00023136"/>
    </source>
</evidence>
<comment type="caution">
    <text evidence="11">The sequence shown here is derived from an EMBL/GenBank/DDBJ whole genome shotgun (WGS) entry which is preliminary data.</text>
</comment>
<feature type="binding site" evidence="9">
    <location>
        <position position="270"/>
    </location>
    <ligand>
        <name>Mn(2+)</name>
        <dbReference type="ChEBI" id="CHEBI:29035"/>
    </ligand>
</feature>
<evidence type="ECO:0000256" key="1">
    <source>
        <dbReference type="ARBA" id="ARBA00004127"/>
    </source>
</evidence>
<keyword evidence="6 10" id="KW-0472">Membrane</keyword>
<evidence type="ECO:0000313" key="11">
    <source>
        <dbReference type="EMBL" id="CAK9150034.1"/>
    </source>
</evidence>
<feature type="binding site" evidence="8">
    <location>
        <position position="108"/>
    </location>
    <ligand>
        <name>UDP-alpha-D-glucose</name>
        <dbReference type="ChEBI" id="CHEBI:58885"/>
    </ligand>
</feature>
<dbReference type="GO" id="GO:0016757">
    <property type="term" value="F:glycosyltransferase activity"/>
    <property type="evidence" value="ECO:0007669"/>
    <property type="project" value="UniProtKB-KW"/>
</dbReference>
<evidence type="ECO:0000256" key="3">
    <source>
        <dbReference type="ARBA" id="ARBA00022679"/>
    </source>
</evidence>
<dbReference type="InterPro" id="IPR029044">
    <property type="entry name" value="Nucleotide-diphossugar_trans"/>
</dbReference>
<evidence type="ECO:0000256" key="2">
    <source>
        <dbReference type="ARBA" id="ARBA00022676"/>
    </source>
</evidence>
<gene>
    <name evidence="11" type="ORF">ILEXP_LOCUS18147</name>
</gene>
<dbReference type="Proteomes" id="UP001642360">
    <property type="component" value="Unassembled WGS sequence"/>
</dbReference>
<dbReference type="PANTHER" id="PTHR13301">
    <property type="entry name" value="X-BOX TRANSCRIPTION FACTOR-RELATED"/>
    <property type="match status" value="1"/>
</dbReference>
<accession>A0ABC8RYM8</accession>
<name>A0ABC8RYM8_9AQUA</name>
<feature type="transmembrane region" description="Helical" evidence="10">
    <location>
        <begin position="49"/>
        <end position="71"/>
    </location>
</feature>
<proteinExistence type="predicted"/>
<feature type="binding site" evidence="9">
    <location>
        <position position="294"/>
    </location>
    <ligand>
        <name>Mn(2+)</name>
        <dbReference type="ChEBI" id="CHEBI:29035"/>
    </ligand>
</feature>
<keyword evidence="2" id="KW-0328">Glycosyltransferase</keyword>
<sequence>MASLLHTATIHQGRAAINRAHMLFHSIFIILLFYYRISSLLHPPTEENFSLTATTLILVSELILSFLWVLTQSFRWRPVTRSAFPERLSGDQELPAIDAFICTADPKKEPTLDVMNTVISAMSLDYPPEKLAVYVSDDGGAWVTLMSVKEAAIFTRWWIPFCRKYGIKTRCPEAYFSGYVCVDDQTIRSDEFMAEAKHIKLKYEEFKTFVKSASGCIAVEDVNTTTGQGRAPNVQIILDTRGNEDNNEEKLPLLVYASREKRPLYPHRFKAGALNTLLRVSGIISNAPYLLVLDCDMYCNDPTSARQAMCFLLDSQSDPSLAFVQYPQVFYNVSKNDIYDGQSRSAYKTKWQGMDGLRGPPLSGTGYYLKRIALYQSPKQKGSKFPTLNIYVFFGNDQYSIWDRN</sequence>
<dbReference type="FunFam" id="3.90.550.10:FF:000194">
    <property type="entry name" value="Cellulose synthase-like protein G2 isoform A"/>
    <property type="match status" value="1"/>
</dbReference>
<dbReference type="Gene3D" id="3.90.550.10">
    <property type="entry name" value="Spore Coat Polysaccharide Biosynthesis Protein SpsA, Chain A"/>
    <property type="match status" value="2"/>
</dbReference>
<keyword evidence="12" id="KW-1185">Reference proteome</keyword>